<feature type="transmembrane region" description="Helical" evidence="1">
    <location>
        <begin position="6"/>
        <end position="25"/>
    </location>
</feature>
<organism evidence="2 3">
    <name type="scientific">Macrococcus equipercicus</name>
    <dbReference type="NCBI Taxonomy" id="69967"/>
    <lineage>
        <taxon>Bacteria</taxon>
        <taxon>Bacillati</taxon>
        <taxon>Bacillota</taxon>
        <taxon>Bacilli</taxon>
        <taxon>Bacillales</taxon>
        <taxon>Staphylococcaceae</taxon>
        <taxon>Macrococcus</taxon>
    </lineage>
</organism>
<keyword evidence="1" id="KW-0472">Membrane</keyword>
<keyword evidence="3" id="KW-1185">Reference proteome</keyword>
<dbReference type="EMBL" id="SCWC02000027">
    <property type="protein sequence ID" value="KAA1034665.1"/>
    <property type="molecule type" value="Genomic_DNA"/>
</dbReference>
<evidence type="ECO:0000313" key="3">
    <source>
        <dbReference type="Proteomes" id="UP000295735"/>
    </source>
</evidence>
<keyword evidence="1" id="KW-1133">Transmembrane helix</keyword>
<dbReference type="Proteomes" id="UP000295735">
    <property type="component" value="Unassembled WGS sequence"/>
</dbReference>
<feature type="non-terminal residue" evidence="2">
    <location>
        <position position="169"/>
    </location>
</feature>
<evidence type="ECO:0000256" key="1">
    <source>
        <dbReference type="SAM" id="Phobius"/>
    </source>
</evidence>
<evidence type="ECO:0000313" key="2">
    <source>
        <dbReference type="EMBL" id="KAA1034665.1"/>
    </source>
</evidence>
<gene>
    <name evidence="2" type="ORF">ERX35_011280</name>
</gene>
<proteinExistence type="predicted"/>
<name>A0ABQ6R603_9STAP</name>
<evidence type="ECO:0008006" key="4">
    <source>
        <dbReference type="Google" id="ProtNLM"/>
    </source>
</evidence>
<protein>
    <recommendedName>
        <fullName evidence="4">Bacteriocin-associated integral membrane family protein</fullName>
    </recommendedName>
</protein>
<sequence>MKILKIILDLSMLFIIFSILFLFSLKEEEELIPDSNYVIKITEWDFKHSKESIYKELNKISKENDISIYKVSYSDGKNETNKYIYPINSKEKDLTETFNSKKNKLMNFEEVLKKDVRGNYFVKEKNIDNTNIQNSLLKLGIKSDIIKISPQILFISLIADNGLLFPILS</sequence>
<comment type="caution">
    <text evidence="2">The sequence shown here is derived from an EMBL/GenBank/DDBJ whole genome shotgun (WGS) entry which is preliminary data.</text>
</comment>
<reference evidence="2 3" key="1">
    <citation type="submission" date="2019-09" db="EMBL/GenBank/DDBJ databases">
        <authorList>
            <person name="Mazhar S."/>
            <person name="Altermann E."/>
            <person name="Hill C."/>
            <person name="Mcauliffe O."/>
        </authorList>
    </citation>
    <scope>NUCLEOTIDE SEQUENCE [LARGE SCALE GENOMIC DNA]</scope>
    <source>
        <strain evidence="2 3">ATCC 51831</strain>
    </source>
</reference>
<keyword evidence="1" id="KW-0812">Transmembrane</keyword>
<accession>A0ABQ6R603</accession>